<protein>
    <submittedName>
        <fullName evidence="3">Alpha/beta hydrolase</fullName>
    </submittedName>
</protein>
<dbReference type="AlphaFoldDB" id="A0A413FCX7"/>
<proteinExistence type="predicted"/>
<dbReference type="RefSeq" id="WP_007712474.1">
    <property type="nucleotide sequence ID" value="NZ_JAWYJI010000041.1"/>
</dbReference>
<feature type="domain" description="AB hydrolase-1" evidence="2">
    <location>
        <begin position="20"/>
        <end position="119"/>
    </location>
</feature>
<reference evidence="3 4" key="1">
    <citation type="submission" date="2018-08" db="EMBL/GenBank/DDBJ databases">
        <title>A genome reference for cultivated species of the human gut microbiota.</title>
        <authorList>
            <person name="Zou Y."/>
            <person name="Xue W."/>
            <person name="Luo G."/>
        </authorList>
    </citation>
    <scope>NUCLEOTIDE SEQUENCE [LARGE SCALE GENOMIC DNA]</scope>
    <source>
        <strain evidence="3 4">AF04-15</strain>
    </source>
</reference>
<keyword evidence="1 3" id="KW-0378">Hydrolase</keyword>
<sequence>MEVRISDCRLHYEEAGSGEPLVLLHGNGEDCGYFARQVEYFSAKYRVIALDTRGHGKSERGFAPFTIVQFAEDLRQALEKIAPEPVHLLGFSDGGNIAMAFALRWPKLLRSLILNGANLRPSGVKFSVQAPIVLGYGLCRLLSPFSSRAGKNGELLGLMVIQPHVEERELGGIRVPALVIAGNRDMIREAHTRSIAAGIAGSRLVILGGDHFVASKEPEAFNRAVEVFLEELHGGK</sequence>
<dbReference type="EMBL" id="QSBM01000013">
    <property type="protein sequence ID" value="RGX27431.1"/>
    <property type="molecule type" value="Genomic_DNA"/>
</dbReference>
<dbReference type="InterPro" id="IPR029058">
    <property type="entry name" value="AB_hydrolase_fold"/>
</dbReference>
<dbReference type="SUPFAM" id="SSF53474">
    <property type="entry name" value="alpha/beta-Hydrolases"/>
    <property type="match status" value="1"/>
</dbReference>
<dbReference type="Pfam" id="PF00561">
    <property type="entry name" value="Abhydrolase_1"/>
    <property type="match status" value="1"/>
</dbReference>
<evidence type="ECO:0000313" key="4">
    <source>
        <dbReference type="Proteomes" id="UP000283880"/>
    </source>
</evidence>
<gene>
    <name evidence="3" type="ORF">DWV29_17435</name>
</gene>
<dbReference type="InterPro" id="IPR000073">
    <property type="entry name" value="AB_hydrolase_1"/>
</dbReference>
<dbReference type="Gene3D" id="3.40.50.1820">
    <property type="entry name" value="alpha/beta hydrolase"/>
    <property type="match status" value="2"/>
</dbReference>
<dbReference type="PANTHER" id="PTHR43798:SF31">
    <property type="entry name" value="AB HYDROLASE SUPERFAMILY PROTEIN YCLE"/>
    <property type="match status" value="1"/>
</dbReference>
<organism evidence="3 4">
    <name type="scientific">Enterocloster asparagiformis</name>
    <dbReference type="NCBI Taxonomy" id="333367"/>
    <lineage>
        <taxon>Bacteria</taxon>
        <taxon>Bacillati</taxon>
        <taxon>Bacillota</taxon>
        <taxon>Clostridia</taxon>
        <taxon>Lachnospirales</taxon>
        <taxon>Lachnospiraceae</taxon>
        <taxon>Enterocloster</taxon>
    </lineage>
</organism>
<accession>A0A413FCX7</accession>
<evidence type="ECO:0000259" key="2">
    <source>
        <dbReference type="Pfam" id="PF00561"/>
    </source>
</evidence>
<dbReference type="Proteomes" id="UP000283880">
    <property type="component" value="Unassembled WGS sequence"/>
</dbReference>
<name>A0A413FCX7_9FIRM</name>
<evidence type="ECO:0000313" key="3">
    <source>
        <dbReference type="EMBL" id="RGX27431.1"/>
    </source>
</evidence>
<comment type="caution">
    <text evidence="3">The sequence shown here is derived from an EMBL/GenBank/DDBJ whole genome shotgun (WGS) entry which is preliminary data.</text>
</comment>
<dbReference type="OrthoDB" id="9776303at2"/>
<dbReference type="GO" id="GO:0016020">
    <property type="term" value="C:membrane"/>
    <property type="evidence" value="ECO:0007669"/>
    <property type="project" value="TreeGrafter"/>
</dbReference>
<dbReference type="InterPro" id="IPR050266">
    <property type="entry name" value="AB_hydrolase_sf"/>
</dbReference>
<dbReference type="GO" id="GO:0016787">
    <property type="term" value="F:hydrolase activity"/>
    <property type="evidence" value="ECO:0007669"/>
    <property type="project" value="UniProtKB-KW"/>
</dbReference>
<evidence type="ECO:0000256" key="1">
    <source>
        <dbReference type="ARBA" id="ARBA00022801"/>
    </source>
</evidence>
<dbReference type="PANTHER" id="PTHR43798">
    <property type="entry name" value="MONOACYLGLYCEROL LIPASE"/>
    <property type="match status" value="1"/>
</dbReference>
<dbReference type="PRINTS" id="PR00111">
    <property type="entry name" value="ABHYDROLASE"/>
</dbReference>